<evidence type="ECO:0000256" key="5">
    <source>
        <dbReference type="ARBA" id="ARBA00022729"/>
    </source>
</evidence>
<evidence type="ECO:0000313" key="15">
    <source>
        <dbReference type="Proteomes" id="UP000029121"/>
    </source>
</evidence>
<evidence type="ECO:0000256" key="10">
    <source>
        <dbReference type="ARBA" id="ARBA00023180"/>
    </source>
</evidence>
<organism evidence="14 15">
    <name type="scientific">Capsella rubella</name>
    <dbReference type="NCBI Taxonomy" id="81985"/>
    <lineage>
        <taxon>Eukaryota</taxon>
        <taxon>Viridiplantae</taxon>
        <taxon>Streptophyta</taxon>
        <taxon>Embryophyta</taxon>
        <taxon>Tracheophyta</taxon>
        <taxon>Spermatophyta</taxon>
        <taxon>Magnoliopsida</taxon>
        <taxon>eudicotyledons</taxon>
        <taxon>Gunneridae</taxon>
        <taxon>Pentapetalae</taxon>
        <taxon>rosids</taxon>
        <taxon>malvids</taxon>
        <taxon>Brassicales</taxon>
        <taxon>Brassicaceae</taxon>
        <taxon>Camelineae</taxon>
        <taxon>Capsella</taxon>
    </lineage>
</organism>
<evidence type="ECO:0000256" key="8">
    <source>
        <dbReference type="ARBA" id="ARBA00023136"/>
    </source>
</evidence>
<keyword evidence="10" id="KW-0325">Glycoprotein</keyword>
<keyword evidence="2" id="KW-0723">Serine/threonine-protein kinase</keyword>
<name>R0I594_9BRAS</name>
<keyword evidence="6" id="KW-0418">Kinase</keyword>
<evidence type="ECO:0000256" key="9">
    <source>
        <dbReference type="ARBA" id="ARBA00023157"/>
    </source>
</evidence>
<dbReference type="Gene3D" id="2.10.25.10">
    <property type="entry name" value="Laminin"/>
    <property type="match status" value="1"/>
</dbReference>
<dbReference type="EMBL" id="KB870805">
    <property type="protein sequence ID" value="EOA37449.1"/>
    <property type="molecule type" value="Genomic_DNA"/>
</dbReference>
<dbReference type="GO" id="GO:0016020">
    <property type="term" value="C:membrane"/>
    <property type="evidence" value="ECO:0007669"/>
    <property type="project" value="UniProtKB-SubCell"/>
</dbReference>
<dbReference type="InterPro" id="IPR018097">
    <property type="entry name" value="EGF_Ca-bd_CS"/>
</dbReference>
<evidence type="ECO:0000313" key="14">
    <source>
        <dbReference type="EMBL" id="EOA37449.1"/>
    </source>
</evidence>
<dbReference type="GO" id="GO:0030247">
    <property type="term" value="F:polysaccharide binding"/>
    <property type="evidence" value="ECO:0007669"/>
    <property type="project" value="InterPro"/>
</dbReference>
<keyword evidence="7" id="KW-1133">Transmembrane helix</keyword>
<gene>
    <name evidence="14" type="ORF">CARUB_v10011541mg</name>
</gene>
<evidence type="ECO:0000256" key="7">
    <source>
        <dbReference type="ARBA" id="ARBA00022989"/>
    </source>
</evidence>
<dbReference type="eggNOG" id="ENOG502R6BE">
    <property type="taxonomic scope" value="Eukaryota"/>
</dbReference>
<evidence type="ECO:0000256" key="3">
    <source>
        <dbReference type="ARBA" id="ARBA00022679"/>
    </source>
</evidence>
<keyword evidence="4" id="KW-0812">Transmembrane</keyword>
<dbReference type="KEGG" id="crb:17896822"/>
<protein>
    <recommendedName>
        <fullName evidence="16">Wall-associated receptor kinase galacturonan-binding domain-containing protein</fullName>
    </recommendedName>
</protein>
<evidence type="ECO:0008006" key="16">
    <source>
        <dbReference type="Google" id="ProtNLM"/>
    </source>
</evidence>
<dbReference type="Pfam" id="PF08488">
    <property type="entry name" value="WAK"/>
    <property type="match status" value="1"/>
</dbReference>
<dbReference type="PROSITE" id="PS01187">
    <property type="entry name" value="EGF_CA"/>
    <property type="match status" value="1"/>
</dbReference>
<keyword evidence="9" id="KW-1015">Disulfide bond</keyword>
<feature type="chain" id="PRO_5004342840" description="Wall-associated receptor kinase galacturonan-binding domain-containing protein" evidence="11">
    <location>
        <begin position="23"/>
        <end position="366"/>
    </location>
</feature>
<dbReference type="GO" id="GO:0004674">
    <property type="term" value="F:protein serine/threonine kinase activity"/>
    <property type="evidence" value="ECO:0007669"/>
    <property type="project" value="UniProtKB-KW"/>
</dbReference>
<dbReference type="InterPro" id="IPR013695">
    <property type="entry name" value="WAK"/>
</dbReference>
<keyword evidence="15" id="KW-1185">Reference proteome</keyword>
<dbReference type="InterPro" id="IPR025287">
    <property type="entry name" value="WAK_GUB"/>
</dbReference>
<keyword evidence="3" id="KW-0808">Transferase</keyword>
<feature type="domain" description="Wall-associated receptor kinase galacturonan-binding" evidence="13">
    <location>
        <begin position="30"/>
        <end position="78"/>
    </location>
</feature>
<dbReference type="Pfam" id="PF13947">
    <property type="entry name" value="GUB_WAK_bind"/>
    <property type="match status" value="1"/>
</dbReference>
<keyword evidence="5 11" id="KW-0732">Signal</keyword>
<evidence type="ECO:0000256" key="6">
    <source>
        <dbReference type="ARBA" id="ARBA00022777"/>
    </source>
</evidence>
<accession>R0I594</accession>
<feature type="domain" description="Wall-associated receptor kinase" evidence="12">
    <location>
        <begin position="171"/>
        <end position="251"/>
    </location>
</feature>
<dbReference type="STRING" id="81985.R0I594"/>
<dbReference type="GO" id="GO:0005509">
    <property type="term" value="F:calcium ion binding"/>
    <property type="evidence" value="ECO:0007669"/>
    <property type="project" value="InterPro"/>
</dbReference>
<dbReference type="Proteomes" id="UP000029121">
    <property type="component" value="Unassembled WGS sequence"/>
</dbReference>
<keyword evidence="8" id="KW-0472">Membrane</keyword>
<evidence type="ECO:0000259" key="13">
    <source>
        <dbReference type="Pfam" id="PF13947"/>
    </source>
</evidence>
<evidence type="ECO:0000256" key="2">
    <source>
        <dbReference type="ARBA" id="ARBA00022527"/>
    </source>
</evidence>
<dbReference type="AlphaFoldDB" id="R0I594"/>
<sequence>MRCVFWIHLCVLLLVFITSSAPELTISSSCPSHCGNISIPYPFGIGKDCYLNDWYEIRCIHNSSVPFLTTIQKEVVRIDLPEPVNNGSHPYGLIRVKANITSMGCSGGNGHNLEEVLNFTGTPFSISEDNTLVAFGCNSKATLTNVEPSIVGCISSCDPSLELPQFLKKSSCYGGFKCCNARTPADVGRLIGVKIESAYGNETRQECNVAFLTDEYDQPSLWPNRTDSSRLHAGKYATIQLKWQVLASHPSFEESLVCGQNFDDDFYSKPCYCDVVHFVEYSYLSCACTNGYEGNPYTPNGCKDVDECKKLQDDGRRLDLCTKSGEICHNIPGSYECKPSYKALVTYIGKSSNSIYFHFLTLGEII</sequence>
<evidence type="ECO:0000256" key="4">
    <source>
        <dbReference type="ARBA" id="ARBA00022692"/>
    </source>
</evidence>
<dbReference type="PANTHER" id="PTHR33491">
    <property type="entry name" value="OSJNBA0016N04.9 PROTEIN"/>
    <property type="match status" value="1"/>
</dbReference>
<feature type="signal peptide" evidence="11">
    <location>
        <begin position="1"/>
        <end position="22"/>
    </location>
</feature>
<dbReference type="OrthoDB" id="1104670at2759"/>
<comment type="subcellular location">
    <subcellularLocation>
        <location evidence="1">Membrane</location>
        <topology evidence="1">Single-pass type I membrane protein</topology>
    </subcellularLocation>
</comment>
<evidence type="ECO:0000259" key="12">
    <source>
        <dbReference type="Pfam" id="PF08488"/>
    </source>
</evidence>
<evidence type="ECO:0000256" key="11">
    <source>
        <dbReference type="SAM" id="SignalP"/>
    </source>
</evidence>
<reference evidence="15" key="1">
    <citation type="journal article" date="2013" name="Nat. Genet.">
        <title>The Capsella rubella genome and the genomic consequences of rapid mating system evolution.</title>
        <authorList>
            <person name="Slotte T."/>
            <person name="Hazzouri K.M."/>
            <person name="Agren J.A."/>
            <person name="Koenig D."/>
            <person name="Maumus F."/>
            <person name="Guo Y.L."/>
            <person name="Steige K."/>
            <person name="Platts A.E."/>
            <person name="Escobar J.S."/>
            <person name="Newman L.K."/>
            <person name="Wang W."/>
            <person name="Mandakova T."/>
            <person name="Vello E."/>
            <person name="Smith L.M."/>
            <person name="Henz S.R."/>
            <person name="Steffen J."/>
            <person name="Takuno S."/>
            <person name="Brandvain Y."/>
            <person name="Coop G."/>
            <person name="Andolfatto P."/>
            <person name="Hu T.T."/>
            <person name="Blanchette M."/>
            <person name="Clark R.M."/>
            <person name="Quesneville H."/>
            <person name="Nordborg M."/>
            <person name="Gaut B.S."/>
            <person name="Lysak M.A."/>
            <person name="Jenkins J."/>
            <person name="Grimwood J."/>
            <person name="Chapman J."/>
            <person name="Prochnik S."/>
            <person name="Shu S."/>
            <person name="Rokhsar D."/>
            <person name="Schmutz J."/>
            <person name="Weigel D."/>
            <person name="Wright S.I."/>
        </authorList>
    </citation>
    <scope>NUCLEOTIDE SEQUENCE [LARGE SCALE GENOMIC DNA]</scope>
    <source>
        <strain evidence="15">cv. Monte Gargano</strain>
    </source>
</reference>
<proteinExistence type="predicted"/>
<evidence type="ECO:0000256" key="1">
    <source>
        <dbReference type="ARBA" id="ARBA00004479"/>
    </source>
</evidence>